<dbReference type="InterPro" id="IPR013112">
    <property type="entry name" value="FAD-bd_8"/>
</dbReference>
<evidence type="ECO:0000256" key="11">
    <source>
        <dbReference type="ARBA" id="ARBA00049908"/>
    </source>
</evidence>
<evidence type="ECO:0000256" key="4">
    <source>
        <dbReference type="ARBA" id="ARBA00022692"/>
    </source>
</evidence>
<organism evidence="14 15">
    <name type="scientific">Acanthaster planci</name>
    <name type="common">Crown-of-thorns starfish</name>
    <dbReference type="NCBI Taxonomy" id="133434"/>
    <lineage>
        <taxon>Eukaryota</taxon>
        <taxon>Metazoa</taxon>
        <taxon>Echinodermata</taxon>
        <taxon>Eleutherozoa</taxon>
        <taxon>Asterozoa</taxon>
        <taxon>Asteroidea</taxon>
        <taxon>Valvatacea</taxon>
        <taxon>Valvatida</taxon>
        <taxon>Acanthasteridae</taxon>
        <taxon>Acanthaster</taxon>
    </lineage>
</organism>
<dbReference type="KEGG" id="aplc:110974418"/>
<feature type="domain" description="FAD-binding FR-type" evidence="13">
    <location>
        <begin position="291"/>
        <end position="397"/>
    </location>
</feature>
<keyword evidence="5" id="KW-0479">Metal-binding</keyword>
<evidence type="ECO:0000256" key="6">
    <source>
        <dbReference type="ARBA" id="ARBA00022989"/>
    </source>
</evidence>
<dbReference type="GO" id="GO:0042554">
    <property type="term" value="P:superoxide anion generation"/>
    <property type="evidence" value="ECO:0007669"/>
    <property type="project" value="TreeGrafter"/>
</dbReference>
<evidence type="ECO:0000256" key="7">
    <source>
        <dbReference type="ARBA" id="ARBA00023002"/>
    </source>
</evidence>
<dbReference type="Pfam" id="PF01794">
    <property type="entry name" value="Ferric_reduct"/>
    <property type="match status" value="1"/>
</dbReference>
<sequence length="571" mass="65627">MGDRLINEGVKWMLVFLWFLANLIAWLASYFTYTNSDEYFYIRILMGASLPVARASATCLNLNSMMILLPVCRNIISFLRGSCEANKYYRRNLRRQLDKNITFHKVVAYLIVFFTIIHVVSHCFNAQHLYDSSTGVRGPLASLLSLQVTKSGNRLNPIQVIDKSPLGLTLIEKTLQLLPGWTGAVLTLALIVMFSSSTEFIRRSYFEMFWFTHHLFILYFVMILAHGAAGIVSRQSNVADHNPKTCSEIFTEWPTDECPKPEFINGSAGSWKWLLFPMVCYVFERMFRLYRAWQTSIITKVVQHPSNVIEIQMKKQGFKMLPGQYVFLLCPSISRLQWHPFTLTSAPEEEFLSVHIRIVGDWTNKLKEKLGADQGEQSVAQLPSIAIDGPFGTASIDIFEYEVGICIGAGIGVTPFASILKSISHKLLSPEFELKLRKVYFFWICRDTNAFEWFTEMLQSLESMLIENGQREFLEYHIYLTRGWSHRQAKNIYLQEEQEVDAITGLRQKTNYGRPKWDDTFKMIAENNSGVNAGVFFCGPKSLSTVLHKCCNRHSSLKPDGCRFFYNKENF</sequence>
<name>A0A8B7XLN6_ACAPL</name>
<dbReference type="Pfam" id="PF08030">
    <property type="entry name" value="NAD_binding_6"/>
    <property type="match status" value="1"/>
</dbReference>
<evidence type="ECO:0000256" key="12">
    <source>
        <dbReference type="SAM" id="Phobius"/>
    </source>
</evidence>
<keyword evidence="4 12" id="KW-0812">Transmembrane</keyword>
<reference evidence="15 16" key="1">
    <citation type="submission" date="2025-04" db="UniProtKB">
        <authorList>
            <consortium name="RefSeq"/>
        </authorList>
    </citation>
    <scope>IDENTIFICATION</scope>
</reference>
<dbReference type="GO" id="GO:0016175">
    <property type="term" value="F:superoxide-generating NAD(P)H oxidase activity"/>
    <property type="evidence" value="ECO:0007669"/>
    <property type="project" value="TreeGrafter"/>
</dbReference>
<evidence type="ECO:0000256" key="9">
    <source>
        <dbReference type="ARBA" id="ARBA00023136"/>
    </source>
</evidence>
<keyword evidence="9 12" id="KW-0472">Membrane</keyword>
<dbReference type="InterPro" id="IPR017927">
    <property type="entry name" value="FAD-bd_FR_type"/>
</dbReference>
<keyword evidence="8" id="KW-0408">Iron</keyword>
<keyword evidence="14" id="KW-1185">Reference proteome</keyword>
<dbReference type="GO" id="GO:0006952">
    <property type="term" value="P:defense response"/>
    <property type="evidence" value="ECO:0007669"/>
    <property type="project" value="TreeGrafter"/>
</dbReference>
<dbReference type="FunFam" id="2.40.30.10:FF:000030">
    <property type="entry name" value="cytochrome b-245 heavy chain"/>
    <property type="match status" value="1"/>
</dbReference>
<dbReference type="GeneID" id="110974418"/>
<keyword evidence="3" id="KW-0349">Heme</keyword>
<dbReference type="InterPro" id="IPR039261">
    <property type="entry name" value="FNR_nucleotide-bd"/>
</dbReference>
<dbReference type="Gene3D" id="3.40.50.80">
    <property type="entry name" value="Nucleotide-binding domain of ferredoxin-NADP reductase (FNR) module"/>
    <property type="match status" value="1"/>
</dbReference>
<dbReference type="Gene3D" id="2.40.30.10">
    <property type="entry name" value="Translation factors"/>
    <property type="match status" value="1"/>
</dbReference>
<dbReference type="GO" id="GO:0043020">
    <property type="term" value="C:NADPH oxidase complex"/>
    <property type="evidence" value="ECO:0007669"/>
    <property type="project" value="TreeGrafter"/>
</dbReference>
<keyword evidence="2" id="KW-1003">Cell membrane</keyword>
<feature type="transmembrane region" description="Helical" evidence="12">
    <location>
        <begin position="12"/>
        <end position="33"/>
    </location>
</feature>
<dbReference type="InterPro" id="IPR017938">
    <property type="entry name" value="Riboflavin_synthase-like_b-brl"/>
</dbReference>
<dbReference type="GO" id="GO:0046872">
    <property type="term" value="F:metal ion binding"/>
    <property type="evidence" value="ECO:0007669"/>
    <property type="project" value="UniProtKB-KW"/>
</dbReference>
<feature type="transmembrane region" description="Helical" evidence="12">
    <location>
        <begin position="208"/>
        <end position="232"/>
    </location>
</feature>
<dbReference type="OrthoDB" id="167398at2759"/>
<evidence type="ECO:0000256" key="10">
    <source>
        <dbReference type="ARBA" id="ARBA00023180"/>
    </source>
</evidence>
<keyword evidence="7" id="KW-0560">Oxidoreductase</keyword>
<dbReference type="PRINTS" id="PR00466">
    <property type="entry name" value="GP91PHOX"/>
</dbReference>
<gene>
    <name evidence="15 16" type="primary">LOC110974418</name>
</gene>
<dbReference type="InterPro" id="IPR000778">
    <property type="entry name" value="Cyt_b245_heavy_chain"/>
</dbReference>
<proteinExistence type="predicted"/>
<evidence type="ECO:0000313" key="16">
    <source>
        <dbReference type="RefSeq" id="XP_022081730.1"/>
    </source>
</evidence>
<dbReference type="InterPro" id="IPR013121">
    <property type="entry name" value="Fe_red_NAD-bd_6"/>
</dbReference>
<evidence type="ECO:0000256" key="5">
    <source>
        <dbReference type="ARBA" id="ARBA00022723"/>
    </source>
</evidence>
<keyword evidence="6 12" id="KW-1133">Transmembrane helix</keyword>
<dbReference type="SUPFAM" id="SSF63380">
    <property type="entry name" value="Riboflavin synthase domain-like"/>
    <property type="match status" value="1"/>
</dbReference>
<dbReference type="AlphaFoldDB" id="A0A8B7XLN6"/>
<dbReference type="PANTHER" id="PTHR11972">
    <property type="entry name" value="NADPH OXIDASE"/>
    <property type="match status" value="1"/>
</dbReference>
<feature type="transmembrane region" description="Helical" evidence="12">
    <location>
        <begin position="101"/>
        <end position="120"/>
    </location>
</feature>
<dbReference type="SFLD" id="SFLDG01168">
    <property type="entry name" value="Ferric_reductase_subgroup_(FRE"/>
    <property type="match status" value="1"/>
</dbReference>
<dbReference type="Proteomes" id="UP000694845">
    <property type="component" value="Unplaced"/>
</dbReference>
<evidence type="ECO:0000313" key="15">
    <source>
        <dbReference type="RefSeq" id="XP_022081729.1"/>
    </source>
</evidence>
<dbReference type="FunFam" id="3.40.50.80:FF:000004">
    <property type="entry name" value="NADPH oxidase isoform 2"/>
    <property type="match status" value="1"/>
</dbReference>
<dbReference type="PANTHER" id="PTHR11972:SF191">
    <property type="entry name" value="FAD-BINDING FR-TYPE DOMAIN-CONTAINING PROTEIN"/>
    <property type="match status" value="1"/>
</dbReference>
<dbReference type="PROSITE" id="PS51384">
    <property type="entry name" value="FAD_FR"/>
    <property type="match status" value="1"/>
</dbReference>
<evidence type="ECO:0000259" key="13">
    <source>
        <dbReference type="PROSITE" id="PS51384"/>
    </source>
</evidence>
<dbReference type="Pfam" id="PF08022">
    <property type="entry name" value="FAD_binding_8"/>
    <property type="match status" value="1"/>
</dbReference>
<comment type="catalytic activity">
    <reaction evidence="11">
        <text>NADPH + 2 O2 = 2 superoxide + NADP(+) + H(+)</text>
        <dbReference type="Rhea" id="RHEA:63180"/>
        <dbReference type="ChEBI" id="CHEBI:15378"/>
        <dbReference type="ChEBI" id="CHEBI:15379"/>
        <dbReference type="ChEBI" id="CHEBI:18421"/>
        <dbReference type="ChEBI" id="CHEBI:57783"/>
        <dbReference type="ChEBI" id="CHEBI:58349"/>
    </reaction>
</comment>
<dbReference type="SFLD" id="SFLDS00052">
    <property type="entry name" value="Ferric_Reductase_Domain"/>
    <property type="match status" value="1"/>
</dbReference>
<dbReference type="SUPFAM" id="SSF52343">
    <property type="entry name" value="Ferredoxin reductase-like, C-terminal NADP-linked domain"/>
    <property type="match status" value="1"/>
</dbReference>
<evidence type="ECO:0000313" key="14">
    <source>
        <dbReference type="Proteomes" id="UP000694845"/>
    </source>
</evidence>
<accession>A0A8B7XLN6</accession>
<dbReference type="RefSeq" id="XP_022081730.1">
    <property type="nucleotide sequence ID" value="XM_022226038.1"/>
</dbReference>
<dbReference type="SFLD" id="SFLDG01169">
    <property type="entry name" value="NADPH_oxidase_subgroup_(NOX)"/>
    <property type="match status" value="1"/>
</dbReference>
<dbReference type="OMA" id="CMEVGQY"/>
<comment type="subcellular location">
    <subcellularLocation>
        <location evidence="1">Cell membrane</location>
        <topology evidence="1">Multi-pass membrane protein</topology>
    </subcellularLocation>
</comment>
<evidence type="ECO:0000256" key="3">
    <source>
        <dbReference type="ARBA" id="ARBA00022617"/>
    </source>
</evidence>
<evidence type="ECO:0000256" key="2">
    <source>
        <dbReference type="ARBA" id="ARBA00022475"/>
    </source>
</evidence>
<keyword evidence="10" id="KW-0325">Glycoprotein</keyword>
<protein>
    <submittedName>
        <fullName evidence="15 16">NADPH oxidase 1-like</fullName>
    </submittedName>
</protein>
<evidence type="ECO:0000256" key="1">
    <source>
        <dbReference type="ARBA" id="ARBA00004651"/>
    </source>
</evidence>
<feature type="transmembrane region" description="Helical" evidence="12">
    <location>
        <begin position="39"/>
        <end position="57"/>
    </location>
</feature>
<dbReference type="InterPro" id="IPR050369">
    <property type="entry name" value="RBOH/FRE"/>
</dbReference>
<dbReference type="InterPro" id="IPR013130">
    <property type="entry name" value="Fe3_Rdtase_TM_dom"/>
</dbReference>
<dbReference type="CDD" id="cd06186">
    <property type="entry name" value="NOX_Duox_like_FAD_NADP"/>
    <property type="match status" value="1"/>
</dbReference>
<evidence type="ECO:0000256" key="8">
    <source>
        <dbReference type="ARBA" id="ARBA00023004"/>
    </source>
</evidence>
<feature type="transmembrane region" description="Helical" evidence="12">
    <location>
        <begin position="178"/>
        <end position="196"/>
    </location>
</feature>
<dbReference type="RefSeq" id="XP_022081729.1">
    <property type="nucleotide sequence ID" value="XM_022226037.1"/>
</dbReference>